<dbReference type="EMBL" id="JAGYWB010000016">
    <property type="protein sequence ID" value="KAI0496518.1"/>
    <property type="molecule type" value="Genomic_DNA"/>
</dbReference>
<evidence type="ECO:0000313" key="3">
    <source>
        <dbReference type="Proteomes" id="UP000829196"/>
    </source>
</evidence>
<reference evidence="2" key="1">
    <citation type="journal article" date="2022" name="Front. Genet.">
        <title>Chromosome-Scale Assembly of the Dendrobium nobile Genome Provides Insights Into the Molecular Mechanism of the Biosynthesis of the Medicinal Active Ingredient of Dendrobium.</title>
        <authorList>
            <person name="Xu Q."/>
            <person name="Niu S.-C."/>
            <person name="Li K.-L."/>
            <person name="Zheng P.-J."/>
            <person name="Zhang X.-J."/>
            <person name="Jia Y."/>
            <person name="Liu Y."/>
            <person name="Niu Y.-X."/>
            <person name="Yu L.-H."/>
            <person name="Chen D.-F."/>
            <person name="Zhang G.-Q."/>
        </authorList>
    </citation>
    <scope>NUCLEOTIDE SEQUENCE</scope>
    <source>
        <tissue evidence="2">Leaf</tissue>
    </source>
</reference>
<sequence>MAGETERGTDREGKAPKQSRSNSTFWGDEGAPKPVPSRAPTPAYLPHYYEMLMKRFDQLESLLETHIQQQQEQHDADMTWFSDQFASIHRYFQPPPPPPDQGPSYN</sequence>
<proteinExistence type="predicted"/>
<feature type="region of interest" description="Disordered" evidence="1">
    <location>
        <begin position="1"/>
        <end position="42"/>
    </location>
</feature>
<keyword evidence="3" id="KW-1185">Reference proteome</keyword>
<comment type="caution">
    <text evidence="2">The sequence shown here is derived from an EMBL/GenBank/DDBJ whole genome shotgun (WGS) entry which is preliminary data.</text>
</comment>
<accession>A0A8T3AKI1</accession>
<evidence type="ECO:0000256" key="1">
    <source>
        <dbReference type="SAM" id="MobiDB-lite"/>
    </source>
</evidence>
<feature type="compositionally biased region" description="Basic and acidic residues" evidence="1">
    <location>
        <begin position="1"/>
        <end position="15"/>
    </location>
</feature>
<dbReference type="Proteomes" id="UP000829196">
    <property type="component" value="Unassembled WGS sequence"/>
</dbReference>
<protein>
    <submittedName>
        <fullName evidence="2">Uncharacterized protein</fullName>
    </submittedName>
</protein>
<dbReference type="AlphaFoldDB" id="A0A8T3AKI1"/>
<name>A0A8T3AKI1_DENNO</name>
<gene>
    <name evidence="2" type="ORF">KFK09_022837</name>
</gene>
<evidence type="ECO:0000313" key="2">
    <source>
        <dbReference type="EMBL" id="KAI0496518.1"/>
    </source>
</evidence>
<organism evidence="2 3">
    <name type="scientific">Dendrobium nobile</name>
    <name type="common">Orchid</name>
    <dbReference type="NCBI Taxonomy" id="94219"/>
    <lineage>
        <taxon>Eukaryota</taxon>
        <taxon>Viridiplantae</taxon>
        <taxon>Streptophyta</taxon>
        <taxon>Embryophyta</taxon>
        <taxon>Tracheophyta</taxon>
        <taxon>Spermatophyta</taxon>
        <taxon>Magnoliopsida</taxon>
        <taxon>Liliopsida</taxon>
        <taxon>Asparagales</taxon>
        <taxon>Orchidaceae</taxon>
        <taxon>Epidendroideae</taxon>
        <taxon>Malaxideae</taxon>
        <taxon>Dendrobiinae</taxon>
        <taxon>Dendrobium</taxon>
    </lineage>
</organism>
<dbReference type="SMR" id="A0A8T3AKI1"/>